<evidence type="ECO:0000256" key="1">
    <source>
        <dbReference type="SAM" id="MobiDB-lite"/>
    </source>
</evidence>
<gene>
    <name evidence="2" type="ORF">GLOINDRAFT_2797</name>
</gene>
<reference evidence="2" key="1">
    <citation type="submission" date="2013-07" db="EMBL/GenBank/DDBJ databases">
        <title>The genome of an arbuscular mycorrhizal fungus provides insights into the evolution of the oldest plant symbiosis.</title>
        <authorList>
            <consortium name="DOE Joint Genome Institute"/>
            <person name="Tisserant E."/>
            <person name="Malbreil M."/>
            <person name="Kuo A."/>
            <person name="Kohler A."/>
            <person name="Symeonidi A."/>
            <person name="Balestrini R."/>
            <person name="Charron P."/>
            <person name="Duensing N."/>
            <person name="Frei-dit-Frey N."/>
            <person name="Gianinazzi-Pearson V."/>
            <person name="Gilbert B."/>
            <person name="Handa Y."/>
            <person name="Hijri M."/>
            <person name="Kaul R."/>
            <person name="Kawaguchi M."/>
            <person name="Krajinski F."/>
            <person name="Lammers P."/>
            <person name="Lapierre D."/>
            <person name="Masclaux F.G."/>
            <person name="Murat C."/>
            <person name="Morin E."/>
            <person name="Ndikumana S."/>
            <person name="Pagni M."/>
            <person name="Petitpierre D."/>
            <person name="Requena N."/>
            <person name="Rosikiewicz P."/>
            <person name="Riley R."/>
            <person name="Saito K."/>
            <person name="San Clemente H."/>
            <person name="Shapiro H."/>
            <person name="van Tuinen D."/>
            <person name="Becard G."/>
            <person name="Bonfante P."/>
            <person name="Paszkowski U."/>
            <person name="Shachar-Hill Y."/>
            <person name="Young J.P."/>
            <person name="Sanders I.R."/>
            <person name="Henrissat B."/>
            <person name="Rensing S.A."/>
            <person name="Grigoriev I.V."/>
            <person name="Corradi N."/>
            <person name="Roux C."/>
            <person name="Martin F."/>
        </authorList>
    </citation>
    <scope>NUCLEOTIDE SEQUENCE</scope>
    <source>
        <strain evidence="2">DAOM 197198</strain>
    </source>
</reference>
<feature type="non-terminal residue" evidence="2">
    <location>
        <position position="1"/>
    </location>
</feature>
<protein>
    <submittedName>
        <fullName evidence="2">Uncharacterized protein</fullName>
    </submittedName>
</protein>
<dbReference type="HOGENOM" id="CLU_2298453_0_0_1"/>
<sequence length="101" mass="11524">VPYSTHHADPTILLSIALLTTEFAQHQNRVKWLEDQHSSPPIPKSSQSHAPLLSETESLDQGWDNNHQEESSLRFGLAFQESSSVFRSTFWLRVYSSLSAW</sequence>
<feature type="region of interest" description="Disordered" evidence="1">
    <location>
        <begin position="34"/>
        <end position="66"/>
    </location>
</feature>
<accession>U9U5Z4</accession>
<name>U9U5Z4_RHIID</name>
<proteinExistence type="predicted"/>
<dbReference type="AlphaFoldDB" id="U9U5Z4"/>
<dbReference type="EMBL" id="KI283369">
    <property type="protein sequence ID" value="ESA13978.1"/>
    <property type="molecule type" value="Genomic_DNA"/>
</dbReference>
<evidence type="ECO:0000313" key="2">
    <source>
        <dbReference type="EMBL" id="ESA13978.1"/>
    </source>
</evidence>
<organism evidence="2">
    <name type="scientific">Rhizophagus irregularis (strain DAOM 181602 / DAOM 197198 / MUCL 43194)</name>
    <name type="common">Arbuscular mycorrhizal fungus</name>
    <name type="synonym">Glomus intraradices</name>
    <dbReference type="NCBI Taxonomy" id="747089"/>
    <lineage>
        <taxon>Eukaryota</taxon>
        <taxon>Fungi</taxon>
        <taxon>Fungi incertae sedis</taxon>
        <taxon>Mucoromycota</taxon>
        <taxon>Glomeromycotina</taxon>
        <taxon>Glomeromycetes</taxon>
        <taxon>Glomerales</taxon>
        <taxon>Glomeraceae</taxon>
        <taxon>Rhizophagus</taxon>
    </lineage>
</organism>